<evidence type="ECO:0000259" key="1">
    <source>
        <dbReference type="PROSITE" id="PS51725"/>
    </source>
</evidence>
<name>A0A3A1Y3X3_9GAMM</name>
<dbReference type="Pfam" id="PF03992">
    <property type="entry name" value="ABM"/>
    <property type="match status" value="1"/>
</dbReference>
<dbReference type="RefSeq" id="WP_119525301.1">
    <property type="nucleotide sequence ID" value="NZ_NRHC01000063.1"/>
</dbReference>
<sequence>MIAVYAIVKLQAGKEGQFEEIAKPLIEASRKDKGCVSYNCGKVAGEDYTYTFVEQWQSQEDLQAHMNTDHFLTAIPLIQAISAADLEVRVVEYLVD</sequence>
<keyword evidence="2" id="KW-0560">Oxidoreductase</keyword>
<evidence type="ECO:0000313" key="3">
    <source>
        <dbReference type="Proteomes" id="UP000265691"/>
    </source>
</evidence>
<dbReference type="PROSITE" id="PS51725">
    <property type="entry name" value="ABM"/>
    <property type="match status" value="1"/>
</dbReference>
<dbReference type="InterPro" id="IPR007138">
    <property type="entry name" value="ABM_dom"/>
</dbReference>
<keyword evidence="2" id="KW-0503">Monooxygenase</keyword>
<accession>A0A3A1Y3X3</accession>
<dbReference type="InterPro" id="IPR050744">
    <property type="entry name" value="AI-2_Isomerase_LsrG"/>
</dbReference>
<feature type="domain" description="ABM" evidence="1">
    <location>
        <begin position="2"/>
        <end position="91"/>
    </location>
</feature>
<organism evidence="2 3">
    <name type="scientific">Psittacicella hinzii</name>
    <dbReference type="NCBI Taxonomy" id="2028575"/>
    <lineage>
        <taxon>Bacteria</taxon>
        <taxon>Pseudomonadati</taxon>
        <taxon>Pseudomonadota</taxon>
        <taxon>Gammaproteobacteria</taxon>
        <taxon>Pasteurellales</taxon>
        <taxon>Psittacicellaceae</taxon>
        <taxon>Psittacicella</taxon>
    </lineage>
</organism>
<dbReference type="EMBL" id="NRHC01000063">
    <property type="protein sequence ID" value="RIY32265.1"/>
    <property type="molecule type" value="Genomic_DNA"/>
</dbReference>
<comment type="caution">
    <text evidence="2">The sequence shown here is derived from an EMBL/GenBank/DDBJ whole genome shotgun (WGS) entry which is preliminary data.</text>
</comment>
<dbReference type="AlphaFoldDB" id="A0A3A1Y3X3"/>
<dbReference type="PANTHER" id="PTHR33336:SF15">
    <property type="entry name" value="ABM DOMAIN-CONTAINING PROTEIN"/>
    <property type="match status" value="1"/>
</dbReference>
<reference evidence="2 3" key="1">
    <citation type="submission" date="2017-08" db="EMBL/GenBank/DDBJ databases">
        <title>Reclassification of Bisgaard taxon 37 and 44.</title>
        <authorList>
            <person name="Christensen H."/>
        </authorList>
    </citation>
    <scope>NUCLEOTIDE SEQUENCE [LARGE SCALE GENOMIC DNA]</scope>
    <source>
        <strain evidence="2 3">B96_3</strain>
    </source>
</reference>
<keyword evidence="3" id="KW-1185">Reference proteome</keyword>
<dbReference type="Gene3D" id="3.30.70.100">
    <property type="match status" value="1"/>
</dbReference>
<dbReference type="SUPFAM" id="SSF54909">
    <property type="entry name" value="Dimeric alpha+beta barrel"/>
    <property type="match status" value="1"/>
</dbReference>
<dbReference type="GO" id="GO:0004497">
    <property type="term" value="F:monooxygenase activity"/>
    <property type="evidence" value="ECO:0007669"/>
    <property type="project" value="UniProtKB-KW"/>
</dbReference>
<dbReference type="Proteomes" id="UP000265691">
    <property type="component" value="Unassembled WGS sequence"/>
</dbReference>
<protein>
    <submittedName>
        <fullName evidence="2">Antibiotic biosynthesis monooxygenase</fullName>
    </submittedName>
</protein>
<evidence type="ECO:0000313" key="2">
    <source>
        <dbReference type="EMBL" id="RIY32265.1"/>
    </source>
</evidence>
<dbReference type="OrthoDB" id="9812192at2"/>
<dbReference type="PANTHER" id="PTHR33336">
    <property type="entry name" value="QUINOL MONOOXYGENASE YGIN-RELATED"/>
    <property type="match status" value="1"/>
</dbReference>
<gene>
    <name evidence="2" type="ORF">CKF54_05185</name>
</gene>
<proteinExistence type="predicted"/>
<dbReference type="InterPro" id="IPR011008">
    <property type="entry name" value="Dimeric_a/b-barrel"/>
</dbReference>